<feature type="compositionally biased region" description="Basic and acidic residues" evidence="1">
    <location>
        <begin position="1"/>
        <end position="113"/>
    </location>
</feature>
<evidence type="ECO:0000256" key="1">
    <source>
        <dbReference type="SAM" id="MobiDB-lite"/>
    </source>
</evidence>
<dbReference type="PROSITE" id="PS50006">
    <property type="entry name" value="FHA_DOMAIN"/>
    <property type="match status" value="1"/>
</dbReference>
<accession>A0ABQ7GG67</accession>
<feature type="compositionally biased region" description="Basic and acidic residues" evidence="1">
    <location>
        <begin position="133"/>
        <end position="188"/>
    </location>
</feature>
<comment type="caution">
    <text evidence="3">The sequence shown here is derived from an EMBL/GenBank/DDBJ whole genome shotgun (WGS) entry which is preliminary data.</text>
</comment>
<feature type="domain" description="FHA" evidence="2">
    <location>
        <begin position="311"/>
        <end position="374"/>
    </location>
</feature>
<proteinExistence type="predicted"/>
<dbReference type="InterPro" id="IPR008984">
    <property type="entry name" value="SMAD_FHA_dom_sf"/>
</dbReference>
<dbReference type="InterPro" id="IPR000253">
    <property type="entry name" value="FHA_dom"/>
</dbReference>
<feature type="region of interest" description="Disordered" evidence="1">
    <location>
        <begin position="1"/>
        <end position="254"/>
    </location>
</feature>
<organism evidence="3 4">
    <name type="scientific">Dunaliella salina</name>
    <name type="common">Green alga</name>
    <name type="synonym">Protococcus salinus</name>
    <dbReference type="NCBI Taxonomy" id="3046"/>
    <lineage>
        <taxon>Eukaryota</taxon>
        <taxon>Viridiplantae</taxon>
        <taxon>Chlorophyta</taxon>
        <taxon>core chlorophytes</taxon>
        <taxon>Chlorophyceae</taxon>
        <taxon>CS clade</taxon>
        <taxon>Chlamydomonadales</taxon>
        <taxon>Dunaliellaceae</taxon>
        <taxon>Dunaliella</taxon>
    </lineage>
</organism>
<evidence type="ECO:0000313" key="4">
    <source>
        <dbReference type="Proteomes" id="UP000815325"/>
    </source>
</evidence>
<protein>
    <recommendedName>
        <fullName evidence="2">FHA domain-containing protein</fullName>
    </recommendedName>
</protein>
<gene>
    <name evidence="3" type="ORF">DUNSADRAFT_10052</name>
</gene>
<dbReference type="SUPFAM" id="SSF49879">
    <property type="entry name" value="SMAD/FHA domain"/>
    <property type="match status" value="1"/>
</dbReference>
<dbReference type="Gene3D" id="2.60.200.20">
    <property type="match status" value="1"/>
</dbReference>
<dbReference type="EMBL" id="MU069802">
    <property type="protein sequence ID" value="KAF5833600.1"/>
    <property type="molecule type" value="Genomic_DNA"/>
</dbReference>
<evidence type="ECO:0000259" key="2">
    <source>
        <dbReference type="PROSITE" id="PS50006"/>
    </source>
</evidence>
<reference evidence="3" key="1">
    <citation type="submission" date="2017-08" db="EMBL/GenBank/DDBJ databases">
        <authorList>
            <person name="Polle J.E."/>
            <person name="Barry K."/>
            <person name="Cushman J."/>
            <person name="Schmutz J."/>
            <person name="Tran D."/>
            <person name="Hathwaick L.T."/>
            <person name="Yim W.C."/>
            <person name="Jenkins J."/>
            <person name="Mckie-Krisberg Z.M."/>
            <person name="Prochnik S."/>
            <person name="Lindquist E."/>
            <person name="Dockter R.B."/>
            <person name="Adam C."/>
            <person name="Molina H."/>
            <person name="Bunkerborg J."/>
            <person name="Jin E."/>
            <person name="Buchheim M."/>
            <person name="Magnuson J."/>
        </authorList>
    </citation>
    <scope>NUCLEOTIDE SEQUENCE</scope>
    <source>
        <strain evidence="3">CCAP 19/18</strain>
    </source>
</reference>
<feature type="compositionally biased region" description="Pro residues" evidence="1">
    <location>
        <begin position="195"/>
        <end position="209"/>
    </location>
</feature>
<dbReference type="Proteomes" id="UP000815325">
    <property type="component" value="Unassembled WGS sequence"/>
</dbReference>
<name>A0ABQ7GG67_DUNSA</name>
<dbReference type="PANTHER" id="PTHR23308">
    <property type="entry name" value="NUCLEAR INHIBITOR OF PROTEIN PHOSPHATASE-1"/>
    <property type="match status" value="1"/>
</dbReference>
<feature type="compositionally biased region" description="Gly residues" evidence="1">
    <location>
        <begin position="210"/>
        <end position="226"/>
    </location>
</feature>
<dbReference type="SMART" id="SM00240">
    <property type="entry name" value="FHA"/>
    <property type="match status" value="1"/>
</dbReference>
<evidence type="ECO:0000313" key="3">
    <source>
        <dbReference type="EMBL" id="KAF5833600.1"/>
    </source>
</evidence>
<sequence length="408" mass="47410">MDRDRDRDKERNRERDRDMDRERERNRDRERDRDRDMGRQRERDRDTDREGDRDRDRERERRKERERRDLKREPGVRERGQGRERGDRDRDRGRDRDRDEDREHRRGKEEREATPSGRGSRRESSRAAPPVAVKREGSRSPSRPRDRGGRHQERSPSAADRADRRHENEDRGRHYAREAAESRKGVDRAEEELPLPRPPPMPLPPPPPRGEGGGGRGGGRGAGRGGRTPAEQWGRPQDEAPAPPKAPPEALQPNLGLSGKLAAETNKVGGVELKYQEPPESCAPDKRWRLYTFKGDKIEGDPVYLHRSPFILFGRDKSVADLLCAHPSISKQHAVLQFRKTAKPDDFGIEQWGIRPYLMDLETVNGTYLNGERVEPLRYYELMAQDVIKFGQSTRDYVLLYEELAAHR</sequence>
<dbReference type="Pfam" id="PF00498">
    <property type="entry name" value="FHA"/>
    <property type="match status" value="1"/>
</dbReference>
<keyword evidence="4" id="KW-1185">Reference proteome</keyword>
<dbReference type="InterPro" id="IPR050923">
    <property type="entry name" value="Cell_Proc_Reg/RNA_Proc"/>
</dbReference>